<organism evidence="2 3">
    <name type="scientific">Tilletia indica</name>
    <dbReference type="NCBI Taxonomy" id="43049"/>
    <lineage>
        <taxon>Eukaryota</taxon>
        <taxon>Fungi</taxon>
        <taxon>Dikarya</taxon>
        <taxon>Basidiomycota</taxon>
        <taxon>Ustilaginomycotina</taxon>
        <taxon>Exobasidiomycetes</taxon>
        <taxon>Tilletiales</taxon>
        <taxon>Tilletiaceae</taxon>
        <taxon>Tilletia</taxon>
    </lineage>
</organism>
<proteinExistence type="predicted"/>
<sequence>METADTVNVSSLSKDIDVAERSLSAAFRNLDGIAQAAGYTPQWDVIVKRLGVANANPSAAVAPDPRPPARQRFDCVSVPSTSLLLAAAAASTETWARPGRKPTPREEVVSSDKNGSDNLVSKTPKKSKAKRSRKAAIECYKCGTSRGRGDWRYSVLGRKTPALCPSCYGKEFRKRKKVSA</sequence>
<evidence type="ECO:0000313" key="3">
    <source>
        <dbReference type="Proteomes" id="UP000077521"/>
    </source>
</evidence>
<evidence type="ECO:0000256" key="1">
    <source>
        <dbReference type="SAM" id="MobiDB-lite"/>
    </source>
</evidence>
<dbReference type="EMBL" id="LWDF02000446">
    <property type="protein sequence ID" value="KAE8246907.1"/>
    <property type="molecule type" value="Genomic_DNA"/>
</dbReference>
<reference evidence="2" key="1">
    <citation type="submission" date="2016-04" db="EMBL/GenBank/DDBJ databases">
        <authorList>
            <person name="Nguyen H.D."/>
            <person name="Samba Siva P."/>
            <person name="Cullis J."/>
            <person name="Levesque C.A."/>
            <person name="Hambleton S."/>
        </authorList>
    </citation>
    <scope>NUCLEOTIDE SEQUENCE</scope>
    <source>
        <strain evidence="2">DAOMC 236416</strain>
    </source>
</reference>
<feature type="compositionally biased region" description="Polar residues" evidence="1">
    <location>
        <begin position="111"/>
        <end position="121"/>
    </location>
</feature>
<dbReference type="AlphaFoldDB" id="A0A177TNS5"/>
<feature type="region of interest" description="Disordered" evidence="1">
    <location>
        <begin position="92"/>
        <end position="133"/>
    </location>
</feature>
<reference evidence="2" key="2">
    <citation type="journal article" date="2019" name="IMA Fungus">
        <title>Genome sequencing and comparison of five Tilletia species to identify candidate genes for the detection of regulated species infecting wheat.</title>
        <authorList>
            <person name="Nguyen H.D.T."/>
            <person name="Sultana T."/>
            <person name="Kesanakurti P."/>
            <person name="Hambleton S."/>
        </authorList>
    </citation>
    <scope>NUCLEOTIDE SEQUENCE</scope>
    <source>
        <strain evidence="2">DAOMC 236416</strain>
    </source>
</reference>
<dbReference type="Proteomes" id="UP000077521">
    <property type="component" value="Unassembled WGS sequence"/>
</dbReference>
<comment type="caution">
    <text evidence="2">The sequence shown here is derived from an EMBL/GenBank/DDBJ whole genome shotgun (WGS) entry which is preliminary data.</text>
</comment>
<feature type="compositionally biased region" description="Basic residues" evidence="1">
    <location>
        <begin position="123"/>
        <end position="133"/>
    </location>
</feature>
<keyword evidence="3" id="KW-1185">Reference proteome</keyword>
<protein>
    <submittedName>
        <fullName evidence="2">Uncharacterized protein</fullName>
    </submittedName>
</protein>
<gene>
    <name evidence="2" type="ORF">A4X13_0g5577</name>
</gene>
<accession>A0A177TNS5</accession>
<evidence type="ECO:0000313" key="2">
    <source>
        <dbReference type="EMBL" id="KAE8246907.1"/>
    </source>
</evidence>
<name>A0A177TNS5_9BASI</name>